<dbReference type="InterPro" id="IPR001227">
    <property type="entry name" value="Ac_transferase_dom_sf"/>
</dbReference>
<dbReference type="NCBIfam" id="TIGR00128">
    <property type="entry name" value="fabD"/>
    <property type="match status" value="1"/>
</dbReference>
<gene>
    <name evidence="9" type="primary">fabD</name>
    <name evidence="9" type="ORF">C0197_04785</name>
</gene>
<organism evidence="9 10">
    <name type="scientific">Caldimicrobium thiodismutans</name>
    <dbReference type="NCBI Taxonomy" id="1653476"/>
    <lineage>
        <taxon>Bacteria</taxon>
        <taxon>Pseudomonadati</taxon>
        <taxon>Thermodesulfobacteriota</taxon>
        <taxon>Thermodesulfobacteria</taxon>
        <taxon>Thermodesulfobacteriales</taxon>
        <taxon>Thermodesulfobacteriaceae</taxon>
        <taxon>Caldimicrobium</taxon>
    </lineage>
</organism>
<dbReference type="InterPro" id="IPR050858">
    <property type="entry name" value="Mal-CoA-ACP_Trans/PKS_FabD"/>
</dbReference>
<dbReference type="AlphaFoldDB" id="A0A2N7PIZ7"/>
<evidence type="ECO:0000256" key="2">
    <source>
        <dbReference type="ARBA" id="ARBA00018953"/>
    </source>
</evidence>
<dbReference type="InterPro" id="IPR014043">
    <property type="entry name" value="Acyl_transferase_dom"/>
</dbReference>
<keyword evidence="3 6" id="KW-0808">Transferase</keyword>
<evidence type="ECO:0000256" key="7">
    <source>
        <dbReference type="PIRSR" id="PIRSR000446-1"/>
    </source>
</evidence>
<evidence type="ECO:0000313" key="10">
    <source>
        <dbReference type="Proteomes" id="UP000235731"/>
    </source>
</evidence>
<dbReference type="PANTHER" id="PTHR42681:SF1">
    <property type="entry name" value="MALONYL-COA-ACYL CARRIER PROTEIN TRANSACYLASE, MITOCHONDRIAL"/>
    <property type="match status" value="1"/>
</dbReference>
<dbReference type="InterPro" id="IPR016036">
    <property type="entry name" value="Malonyl_transacylase_ACP-bd"/>
</dbReference>
<sequence>MVALVFPGQGSQYLGMGKDCALFERAELITGIPVKRLSLEGPLEELTKTENLQVCLTLVNICAFEYLKELLGEAFKEKVRFTAGHSLGEFSALYASSVLSFEDTLQAVKKRGEIMGREGGERPSGMYAVINMPEAELKELIKGVKGLVLISNYNSPRQLVISGEEPALTEVAERAKEKGAKVVRLKVSAGFHSPLMKRAEEEFSEFLDTLEFKDAEIPFVSNVSARAEREGKKIKELLKKQMTSPVRWIEVVEYIYSQGVNTFIELGPKQVLKGLISQILEGKPFRCYSGETREDIEKVLREII</sequence>
<comment type="caution">
    <text evidence="9">The sequence shown here is derived from an EMBL/GenBank/DDBJ whole genome shotgun (WGS) entry which is preliminary data.</text>
</comment>
<dbReference type="PANTHER" id="PTHR42681">
    <property type="entry name" value="MALONYL-COA-ACYL CARRIER PROTEIN TRANSACYLASE, MITOCHONDRIAL"/>
    <property type="match status" value="1"/>
</dbReference>
<feature type="domain" description="Malonyl-CoA:ACP transacylase (MAT)" evidence="8">
    <location>
        <begin position="5"/>
        <end position="296"/>
    </location>
</feature>
<accession>A0A2N7PIZ7</accession>
<evidence type="ECO:0000256" key="1">
    <source>
        <dbReference type="ARBA" id="ARBA00013258"/>
    </source>
</evidence>
<proteinExistence type="inferred from homology"/>
<dbReference type="InterPro" id="IPR004410">
    <property type="entry name" value="Malonyl_CoA-ACP_transAc_FabD"/>
</dbReference>
<dbReference type="InterPro" id="IPR024925">
    <property type="entry name" value="Malonyl_CoA-ACP_transAc"/>
</dbReference>
<dbReference type="GO" id="GO:0004314">
    <property type="term" value="F:[acyl-carrier-protein] S-malonyltransferase activity"/>
    <property type="evidence" value="ECO:0007669"/>
    <property type="project" value="UniProtKB-EC"/>
</dbReference>
<dbReference type="Proteomes" id="UP000235731">
    <property type="component" value="Unassembled WGS sequence"/>
</dbReference>
<dbReference type="Gene3D" id="3.40.366.10">
    <property type="entry name" value="Malonyl-Coenzyme A Acyl Carrier Protein, domain 2"/>
    <property type="match status" value="1"/>
</dbReference>
<evidence type="ECO:0000259" key="8">
    <source>
        <dbReference type="SMART" id="SM00827"/>
    </source>
</evidence>
<dbReference type="SMART" id="SM00827">
    <property type="entry name" value="PKS_AT"/>
    <property type="match status" value="1"/>
</dbReference>
<name>A0A2N7PIZ7_9BACT</name>
<evidence type="ECO:0000256" key="6">
    <source>
        <dbReference type="PIRNR" id="PIRNR000446"/>
    </source>
</evidence>
<comment type="catalytic activity">
    <reaction evidence="5 6">
        <text>holo-[ACP] + malonyl-CoA = malonyl-[ACP] + CoA</text>
        <dbReference type="Rhea" id="RHEA:41792"/>
        <dbReference type="Rhea" id="RHEA-COMP:9623"/>
        <dbReference type="Rhea" id="RHEA-COMP:9685"/>
        <dbReference type="ChEBI" id="CHEBI:57287"/>
        <dbReference type="ChEBI" id="CHEBI:57384"/>
        <dbReference type="ChEBI" id="CHEBI:64479"/>
        <dbReference type="ChEBI" id="CHEBI:78449"/>
        <dbReference type="EC" id="2.3.1.39"/>
    </reaction>
</comment>
<dbReference type="SUPFAM" id="SSF52151">
    <property type="entry name" value="FabD/lysophospholipase-like"/>
    <property type="match status" value="1"/>
</dbReference>
<dbReference type="SUPFAM" id="SSF55048">
    <property type="entry name" value="Probable ACP-binding domain of malonyl-CoA ACP transacylase"/>
    <property type="match status" value="1"/>
</dbReference>
<dbReference type="InterPro" id="IPR016035">
    <property type="entry name" value="Acyl_Trfase/lysoPLipase"/>
</dbReference>
<dbReference type="GO" id="GO:0005829">
    <property type="term" value="C:cytosol"/>
    <property type="evidence" value="ECO:0007669"/>
    <property type="project" value="TreeGrafter"/>
</dbReference>
<dbReference type="EMBL" id="PNIE01000064">
    <property type="protein sequence ID" value="PMP62462.1"/>
    <property type="molecule type" value="Genomic_DNA"/>
</dbReference>
<dbReference type="EC" id="2.3.1.39" evidence="1 6"/>
<feature type="active site" evidence="7">
    <location>
        <position position="192"/>
    </location>
</feature>
<dbReference type="GO" id="GO:0006633">
    <property type="term" value="P:fatty acid biosynthetic process"/>
    <property type="evidence" value="ECO:0007669"/>
    <property type="project" value="TreeGrafter"/>
</dbReference>
<feature type="active site" evidence="7">
    <location>
        <position position="86"/>
    </location>
</feature>
<comment type="similarity">
    <text evidence="6">Belongs to the fabD family.</text>
</comment>
<protein>
    <recommendedName>
        <fullName evidence="2 6">Malonyl CoA-acyl carrier protein transacylase</fullName>
        <ecNumber evidence="1 6">2.3.1.39</ecNumber>
    </recommendedName>
</protein>
<dbReference type="Gene3D" id="3.30.70.250">
    <property type="entry name" value="Malonyl-CoA ACP transacylase, ACP-binding"/>
    <property type="match status" value="1"/>
</dbReference>
<keyword evidence="4 6" id="KW-0012">Acyltransferase</keyword>
<dbReference type="PIRSF" id="PIRSF000446">
    <property type="entry name" value="Mct"/>
    <property type="match status" value="1"/>
</dbReference>
<dbReference type="Pfam" id="PF00698">
    <property type="entry name" value="Acyl_transf_1"/>
    <property type="match status" value="1"/>
</dbReference>
<reference evidence="9 10" key="1">
    <citation type="submission" date="2018-01" db="EMBL/GenBank/DDBJ databases">
        <title>Metagenomic assembled genomes from two thermal pools in the Uzon Caldera, Kamchatka, Russia.</title>
        <authorList>
            <person name="Wilkins L."/>
            <person name="Ettinger C."/>
        </authorList>
    </citation>
    <scope>NUCLEOTIDE SEQUENCE [LARGE SCALE GENOMIC DNA]</scope>
    <source>
        <strain evidence="9">ZAV-15</strain>
    </source>
</reference>
<evidence type="ECO:0000256" key="3">
    <source>
        <dbReference type="ARBA" id="ARBA00022679"/>
    </source>
</evidence>
<evidence type="ECO:0000313" key="9">
    <source>
        <dbReference type="EMBL" id="PMP62462.1"/>
    </source>
</evidence>
<evidence type="ECO:0000256" key="4">
    <source>
        <dbReference type="ARBA" id="ARBA00023315"/>
    </source>
</evidence>
<evidence type="ECO:0000256" key="5">
    <source>
        <dbReference type="ARBA" id="ARBA00048462"/>
    </source>
</evidence>